<feature type="compositionally biased region" description="Polar residues" evidence="1">
    <location>
        <begin position="260"/>
        <end position="270"/>
    </location>
</feature>
<sequence>MRLAIGLHLLWKRFEIALCALVVPGLIFESSIANGWVYGGTFVAFLRGLFLDLVIYICARQAYLLISKKKILSAVMMAFVALSITYVSAINNLGWVLSGHEMAGMLGSLGSVLGAKSGFYSAYEFTLAVCLPLSLLAIALVDLDHFFEHGVNQDHLDNQAMLSDERRMHRTAFLKAQRVQKGAIQGQYEEIAEDRAQTFVDKARDGDLTFGSQTAAHDTEQLPPTDIKQIEQPIQHIKGTVWPADRPHPAHYEEQEQWPGMQTQAVSDWQ</sequence>
<organism evidence="3 4">
    <name type="scientific">Dictyobacter vulcani</name>
    <dbReference type="NCBI Taxonomy" id="2607529"/>
    <lineage>
        <taxon>Bacteria</taxon>
        <taxon>Bacillati</taxon>
        <taxon>Chloroflexota</taxon>
        <taxon>Ktedonobacteria</taxon>
        <taxon>Ktedonobacterales</taxon>
        <taxon>Dictyobacteraceae</taxon>
        <taxon>Dictyobacter</taxon>
    </lineage>
</organism>
<name>A0A5J4KTH5_9CHLR</name>
<proteinExistence type="predicted"/>
<evidence type="ECO:0000256" key="2">
    <source>
        <dbReference type="SAM" id="Phobius"/>
    </source>
</evidence>
<keyword evidence="4" id="KW-1185">Reference proteome</keyword>
<dbReference type="Proteomes" id="UP000326912">
    <property type="component" value="Unassembled WGS sequence"/>
</dbReference>
<keyword evidence="2" id="KW-0472">Membrane</keyword>
<dbReference type="AlphaFoldDB" id="A0A5J4KTH5"/>
<feature type="transmembrane region" description="Helical" evidence="2">
    <location>
        <begin position="71"/>
        <end position="97"/>
    </location>
</feature>
<feature type="transmembrane region" description="Helical" evidence="2">
    <location>
        <begin position="117"/>
        <end position="141"/>
    </location>
</feature>
<dbReference type="EMBL" id="BKZW01000002">
    <property type="protein sequence ID" value="GER90472.1"/>
    <property type="molecule type" value="Genomic_DNA"/>
</dbReference>
<evidence type="ECO:0000256" key="1">
    <source>
        <dbReference type="SAM" id="MobiDB-lite"/>
    </source>
</evidence>
<protein>
    <submittedName>
        <fullName evidence="3">Uncharacterized protein</fullName>
    </submittedName>
</protein>
<keyword evidence="2" id="KW-1133">Transmembrane helix</keyword>
<comment type="caution">
    <text evidence="3">The sequence shown here is derived from an EMBL/GenBank/DDBJ whole genome shotgun (WGS) entry which is preliminary data.</text>
</comment>
<reference evidence="3 4" key="1">
    <citation type="submission" date="2019-10" db="EMBL/GenBank/DDBJ databases">
        <title>Dictyobacter vulcani sp. nov., within the class Ktedonobacteria, isolated from soil of volcanic Mt. Zao.</title>
        <authorList>
            <person name="Zheng Y."/>
            <person name="Wang C.M."/>
            <person name="Sakai Y."/>
            <person name="Abe K."/>
            <person name="Yokota A."/>
            <person name="Yabe S."/>
        </authorList>
    </citation>
    <scope>NUCLEOTIDE SEQUENCE [LARGE SCALE GENOMIC DNA]</scope>
    <source>
        <strain evidence="3 4">W12</strain>
    </source>
</reference>
<keyword evidence="2" id="KW-0812">Transmembrane</keyword>
<gene>
    <name evidence="3" type="ORF">KDW_46340</name>
</gene>
<feature type="transmembrane region" description="Helical" evidence="2">
    <location>
        <begin position="35"/>
        <end position="59"/>
    </location>
</feature>
<evidence type="ECO:0000313" key="4">
    <source>
        <dbReference type="Proteomes" id="UP000326912"/>
    </source>
</evidence>
<accession>A0A5J4KTH5</accession>
<dbReference type="RefSeq" id="WP_151758215.1">
    <property type="nucleotide sequence ID" value="NZ_BKZW01000002.1"/>
</dbReference>
<feature type="region of interest" description="Disordered" evidence="1">
    <location>
        <begin position="249"/>
        <end position="270"/>
    </location>
</feature>
<evidence type="ECO:0000313" key="3">
    <source>
        <dbReference type="EMBL" id="GER90472.1"/>
    </source>
</evidence>